<dbReference type="FunFam" id="1.20.1260.100:FF:000001">
    <property type="entry name" value="translocator protein 2"/>
    <property type="match status" value="1"/>
</dbReference>
<dbReference type="Pfam" id="PF03073">
    <property type="entry name" value="TspO_MBR"/>
    <property type="match status" value="1"/>
</dbReference>
<protein>
    <recommendedName>
        <fullName evidence="9">Translocator protein</fullName>
    </recommendedName>
</protein>
<dbReference type="AlphaFoldDB" id="A0AAD3SXY8"/>
<feature type="transmembrane region" description="Helical" evidence="6">
    <location>
        <begin position="12"/>
        <end position="29"/>
    </location>
</feature>
<dbReference type="Gene3D" id="1.20.1260.100">
    <property type="entry name" value="TspO/MBR protein"/>
    <property type="match status" value="1"/>
</dbReference>
<dbReference type="Proteomes" id="UP001279734">
    <property type="component" value="Unassembled WGS sequence"/>
</dbReference>
<dbReference type="GO" id="GO:0016020">
    <property type="term" value="C:membrane"/>
    <property type="evidence" value="ECO:0007669"/>
    <property type="project" value="UniProtKB-SubCell"/>
</dbReference>
<evidence type="ECO:0000256" key="4">
    <source>
        <dbReference type="ARBA" id="ARBA00022989"/>
    </source>
</evidence>
<sequence>MATAKNAVRSLILYLLSNLSLTLSIVVLFGSGRRYRALQNKPVWFPPFWLIHSATLASSFLMGLSGWLVWADGSFRRGGYYSEALPVYVAQISLGFTWHPLVLRIGAAHLGVAYCLVNLGTLVSCYVNFGKVNSVAGDLVKPCLAWAL</sequence>
<evidence type="ECO:0000256" key="1">
    <source>
        <dbReference type="ARBA" id="ARBA00004141"/>
    </source>
</evidence>
<proteinExistence type="inferred from homology"/>
<gene>
    <name evidence="7" type="ORF">Nepgr_020625</name>
</gene>
<dbReference type="InterPro" id="IPR004307">
    <property type="entry name" value="TspO_MBR"/>
</dbReference>
<name>A0AAD3SXY8_NEPGR</name>
<feature type="transmembrane region" description="Helical" evidence="6">
    <location>
        <begin position="49"/>
        <end position="70"/>
    </location>
</feature>
<dbReference type="PIRSF" id="PIRSF005859">
    <property type="entry name" value="PBR"/>
    <property type="match status" value="1"/>
</dbReference>
<evidence type="ECO:0000256" key="2">
    <source>
        <dbReference type="ARBA" id="ARBA00007524"/>
    </source>
</evidence>
<evidence type="ECO:0000256" key="6">
    <source>
        <dbReference type="SAM" id="Phobius"/>
    </source>
</evidence>
<keyword evidence="4 6" id="KW-1133">Transmembrane helix</keyword>
<accession>A0AAD3SXY8</accession>
<organism evidence="7 8">
    <name type="scientific">Nepenthes gracilis</name>
    <name type="common">Slender pitcher plant</name>
    <dbReference type="NCBI Taxonomy" id="150966"/>
    <lineage>
        <taxon>Eukaryota</taxon>
        <taxon>Viridiplantae</taxon>
        <taxon>Streptophyta</taxon>
        <taxon>Embryophyta</taxon>
        <taxon>Tracheophyta</taxon>
        <taxon>Spermatophyta</taxon>
        <taxon>Magnoliopsida</taxon>
        <taxon>eudicotyledons</taxon>
        <taxon>Gunneridae</taxon>
        <taxon>Pentapetalae</taxon>
        <taxon>Caryophyllales</taxon>
        <taxon>Nepenthaceae</taxon>
        <taxon>Nepenthes</taxon>
    </lineage>
</organism>
<keyword evidence="8" id="KW-1185">Reference proteome</keyword>
<dbReference type="PANTHER" id="PTHR10057">
    <property type="entry name" value="PERIPHERAL-TYPE BENZODIAZEPINE RECEPTOR"/>
    <property type="match status" value="1"/>
</dbReference>
<dbReference type="EMBL" id="BSYO01000019">
    <property type="protein sequence ID" value="GMH18784.1"/>
    <property type="molecule type" value="Genomic_DNA"/>
</dbReference>
<keyword evidence="3 6" id="KW-0812">Transmembrane</keyword>
<comment type="subcellular location">
    <subcellularLocation>
        <location evidence="1">Membrane</location>
        <topology evidence="1">Multi-pass membrane protein</topology>
    </subcellularLocation>
</comment>
<keyword evidence="5 6" id="KW-0472">Membrane</keyword>
<evidence type="ECO:0008006" key="9">
    <source>
        <dbReference type="Google" id="ProtNLM"/>
    </source>
</evidence>
<dbReference type="InterPro" id="IPR038330">
    <property type="entry name" value="TspO/MBR-related_sf"/>
</dbReference>
<evidence type="ECO:0000313" key="7">
    <source>
        <dbReference type="EMBL" id="GMH18784.1"/>
    </source>
</evidence>
<comment type="caution">
    <text evidence="7">The sequence shown here is derived from an EMBL/GenBank/DDBJ whole genome shotgun (WGS) entry which is preliminary data.</text>
</comment>
<evidence type="ECO:0000313" key="8">
    <source>
        <dbReference type="Proteomes" id="UP001279734"/>
    </source>
</evidence>
<dbReference type="PANTHER" id="PTHR10057:SF6">
    <property type="entry name" value="TRANSLOCATOR PROTEIN HOMOLOG"/>
    <property type="match status" value="1"/>
</dbReference>
<comment type="similarity">
    <text evidence="2">Belongs to the TspO/BZRP family.</text>
</comment>
<reference evidence="7" key="1">
    <citation type="submission" date="2023-05" db="EMBL/GenBank/DDBJ databases">
        <title>Nepenthes gracilis genome sequencing.</title>
        <authorList>
            <person name="Fukushima K."/>
        </authorList>
    </citation>
    <scope>NUCLEOTIDE SEQUENCE</scope>
    <source>
        <strain evidence="7">SING2019-196</strain>
    </source>
</reference>
<evidence type="ECO:0000256" key="3">
    <source>
        <dbReference type="ARBA" id="ARBA00022692"/>
    </source>
</evidence>
<evidence type="ECO:0000256" key="5">
    <source>
        <dbReference type="ARBA" id="ARBA00023136"/>
    </source>
</evidence>
<dbReference type="CDD" id="cd15904">
    <property type="entry name" value="TSPO_MBR"/>
    <property type="match status" value="1"/>
</dbReference>